<gene>
    <name evidence="3" type="ORF">MDA_GLEAN10026153</name>
</gene>
<feature type="coiled-coil region" evidence="1">
    <location>
        <begin position="510"/>
        <end position="537"/>
    </location>
</feature>
<dbReference type="Proteomes" id="UP000010556">
    <property type="component" value="Unassembled WGS sequence"/>
</dbReference>
<reference evidence="4" key="1">
    <citation type="journal article" date="2013" name="Science">
        <title>Comparative analysis of bat genomes provides insight into the evolution of flight and immunity.</title>
        <authorList>
            <person name="Zhang G."/>
            <person name="Cowled C."/>
            <person name="Shi Z."/>
            <person name="Huang Z."/>
            <person name="Bishop-Lilly K.A."/>
            <person name="Fang X."/>
            <person name="Wynne J.W."/>
            <person name="Xiong Z."/>
            <person name="Baker M.L."/>
            <person name="Zhao W."/>
            <person name="Tachedjian M."/>
            <person name="Zhu Y."/>
            <person name="Zhou P."/>
            <person name="Jiang X."/>
            <person name="Ng J."/>
            <person name="Yang L."/>
            <person name="Wu L."/>
            <person name="Xiao J."/>
            <person name="Feng Y."/>
            <person name="Chen Y."/>
            <person name="Sun X."/>
            <person name="Zhang Y."/>
            <person name="Marsh G.A."/>
            <person name="Crameri G."/>
            <person name="Broder C.C."/>
            <person name="Frey K.G."/>
            <person name="Wang L.F."/>
            <person name="Wang J."/>
        </authorList>
    </citation>
    <scope>NUCLEOTIDE SEQUENCE [LARGE SCALE GENOMIC DNA]</scope>
</reference>
<evidence type="ECO:0000313" key="4">
    <source>
        <dbReference type="Proteomes" id="UP000010556"/>
    </source>
</evidence>
<feature type="region of interest" description="Disordered" evidence="2">
    <location>
        <begin position="560"/>
        <end position="581"/>
    </location>
</feature>
<keyword evidence="4" id="KW-1185">Reference proteome</keyword>
<evidence type="ECO:0000313" key="3">
    <source>
        <dbReference type="EMBL" id="ELK32662.1"/>
    </source>
</evidence>
<evidence type="ECO:0000256" key="2">
    <source>
        <dbReference type="SAM" id="MobiDB-lite"/>
    </source>
</evidence>
<organism evidence="3 4">
    <name type="scientific">Myotis davidii</name>
    <name type="common">David's myotis</name>
    <dbReference type="NCBI Taxonomy" id="225400"/>
    <lineage>
        <taxon>Eukaryota</taxon>
        <taxon>Metazoa</taxon>
        <taxon>Chordata</taxon>
        <taxon>Craniata</taxon>
        <taxon>Vertebrata</taxon>
        <taxon>Euteleostomi</taxon>
        <taxon>Mammalia</taxon>
        <taxon>Eutheria</taxon>
        <taxon>Laurasiatheria</taxon>
        <taxon>Chiroptera</taxon>
        <taxon>Yangochiroptera</taxon>
        <taxon>Vespertilionidae</taxon>
        <taxon>Myotis</taxon>
    </lineage>
</organism>
<feature type="coiled-coil region" evidence="1">
    <location>
        <begin position="26"/>
        <end position="151"/>
    </location>
</feature>
<proteinExistence type="predicted"/>
<sequence length="581" mass="64894">MYPVWVSQLPSSKAAPTLASPAPREKKALELEVEELRGKMDVWDMDKQKREAENAELQRSLLLWTQQKEELEQQGERGRRELQTSQGRLEQLEEKVSGLKKELVSARKALNAARLQRDVLESEREALHGTLARAESSNADLELLVSRLKSEGEQQRDSLAKMATLMEGLAKDKGSLTHQVLQLQQDGDRLREQEQVLRQERADARERLALAEQQLEQLEGQADRLQRERAQLQEQVGQVACEKQALEEQLAQSLRDQEAQMDTLRAALQEKEALLEEQAQLLAKQEALERQGRLTTEEAADLRAERDVLESSLFEAQQLAEQLQAQQEHLEGEAQSARQARQALQGAPAAPACLSSPHMAQKGPFHRAQSQSVAPTAWSPRKGTNSGRGLLWLNGCICEGWPAQSASQGLDLGQCDSPCPIPELPPLLSPPHHVWLTQPLGLAIARIHAVVGLCPCLLEQRPQSRWLSLHRGLAQATRCSMAWGPVANPGYICHFAVELEQLKGTWEVQETKLEWDIGQLRRQMAQQEREAQLALESQALAHCEDIARLQREKVCFPRPPVAATPGNLHVPDHGRPSGEGS</sequence>
<evidence type="ECO:0000256" key="1">
    <source>
        <dbReference type="SAM" id="Coils"/>
    </source>
</evidence>
<dbReference type="PANTHER" id="PTHR23159:SF16">
    <property type="entry name" value="CILIARY ROOTLET COILED-COIL PROTEIN 2"/>
    <property type="match status" value="1"/>
</dbReference>
<dbReference type="SUPFAM" id="SSF103652">
    <property type="entry name" value="G protein-binding domain"/>
    <property type="match status" value="1"/>
</dbReference>
<keyword evidence="1" id="KW-0175">Coiled coil</keyword>
<name>L5M2V5_MYODS</name>
<dbReference type="PANTHER" id="PTHR23159">
    <property type="entry name" value="CENTROSOMAL PROTEIN 2"/>
    <property type="match status" value="1"/>
</dbReference>
<dbReference type="AlphaFoldDB" id="L5M2V5"/>
<dbReference type="Gene3D" id="1.10.287.1490">
    <property type="match status" value="1"/>
</dbReference>
<dbReference type="GO" id="GO:0005814">
    <property type="term" value="C:centriole"/>
    <property type="evidence" value="ECO:0007669"/>
    <property type="project" value="TreeGrafter"/>
</dbReference>
<dbReference type="eggNOG" id="ENOG502QQV3">
    <property type="taxonomic scope" value="Eukaryota"/>
</dbReference>
<feature type="region of interest" description="Disordered" evidence="2">
    <location>
        <begin position="324"/>
        <end position="383"/>
    </location>
</feature>
<feature type="region of interest" description="Disordered" evidence="2">
    <location>
        <begin position="1"/>
        <end position="23"/>
    </location>
</feature>
<protein>
    <submittedName>
        <fullName evidence="3">Rootletin</fullName>
    </submittedName>
</protein>
<feature type="compositionally biased region" description="Low complexity" evidence="2">
    <location>
        <begin position="324"/>
        <end position="352"/>
    </location>
</feature>
<dbReference type="EMBL" id="KB105166">
    <property type="protein sequence ID" value="ELK32662.1"/>
    <property type="molecule type" value="Genomic_DNA"/>
</dbReference>
<accession>L5M2V5</accession>
<dbReference type="GO" id="GO:0005813">
    <property type="term" value="C:centrosome"/>
    <property type="evidence" value="ECO:0007669"/>
    <property type="project" value="TreeGrafter"/>
</dbReference>
<feature type="compositionally biased region" description="Basic and acidic residues" evidence="2">
    <location>
        <begin position="570"/>
        <end position="581"/>
    </location>
</feature>